<proteinExistence type="predicted"/>
<evidence type="ECO:0000313" key="2">
    <source>
        <dbReference type="EMBL" id="CAB3956917.1"/>
    </source>
</evidence>
<dbReference type="EMBL" id="CADILJ010000076">
    <property type="protein sequence ID" value="CAB3956917.1"/>
    <property type="molecule type" value="Genomic_DNA"/>
</dbReference>
<feature type="region of interest" description="Disordered" evidence="1">
    <location>
        <begin position="1"/>
        <end position="22"/>
    </location>
</feature>
<keyword evidence="3" id="KW-1185">Reference proteome</keyword>
<comment type="caution">
    <text evidence="2">The sequence shown here is derived from an EMBL/GenBank/DDBJ whole genome shotgun (WGS) entry which is preliminary data.</text>
</comment>
<sequence>MAGKPKGLPKTGGRTKGTPNRATADIKALAQLHAVEAIATLAEIMKDPDHPPAARVAAAKELIDRGFGKATQPIAGDPDLPPVALTPTTIHLVAPGDDG</sequence>
<accession>A0ABM8M1P6</accession>
<dbReference type="Proteomes" id="UP000494161">
    <property type="component" value="Unassembled WGS sequence"/>
</dbReference>
<organism evidence="2 3">
    <name type="scientific">Achromobacter ruhlandii</name>
    <dbReference type="NCBI Taxonomy" id="72557"/>
    <lineage>
        <taxon>Bacteria</taxon>
        <taxon>Pseudomonadati</taxon>
        <taxon>Pseudomonadota</taxon>
        <taxon>Betaproteobacteria</taxon>
        <taxon>Burkholderiales</taxon>
        <taxon>Alcaligenaceae</taxon>
        <taxon>Achromobacter</taxon>
    </lineage>
</organism>
<reference evidence="2 3" key="1">
    <citation type="submission" date="2020-04" db="EMBL/GenBank/DDBJ databases">
        <authorList>
            <person name="De Canck E."/>
        </authorList>
    </citation>
    <scope>NUCLEOTIDE SEQUENCE [LARGE SCALE GENOMIC DNA]</scope>
    <source>
        <strain evidence="2 3">LMG 7053</strain>
    </source>
</reference>
<dbReference type="RefSeq" id="WP_175224566.1">
    <property type="nucleotide sequence ID" value="NZ_CADILJ010000076.1"/>
</dbReference>
<name>A0ABM8M1P6_9BURK</name>
<evidence type="ECO:0000313" key="3">
    <source>
        <dbReference type="Proteomes" id="UP000494161"/>
    </source>
</evidence>
<evidence type="ECO:0000256" key="1">
    <source>
        <dbReference type="SAM" id="MobiDB-lite"/>
    </source>
</evidence>
<gene>
    <name evidence="2" type="ORF">LMG7053_05160</name>
</gene>
<protein>
    <submittedName>
        <fullName evidence="2">Uncharacterized protein</fullName>
    </submittedName>
</protein>